<name>A0A1I0HR90_9GAMM</name>
<organism evidence="2 3">
    <name type="scientific">Marinobacter segnicrescens</name>
    <dbReference type="NCBI Taxonomy" id="430453"/>
    <lineage>
        <taxon>Bacteria</taxon>
        <taxon>Pseudomonadati</taxon>
        <taxon>Pseudomonadota</taxon>
        <taxon>Gammaproteobacteria</taxon>
        <taxon>Pseudomonadales</taxon>
        <taxon>Marinobacteraceae</taxon>
        <taxon>Marinobacter</taxon>
    </lineage>
</organism>
<dbReference type="RefSeq" id="WP_091854735.1">
    <property type="nucleotide sequence ID" value="NZ_FOHZ01000032.1"/>
</dbReference>
<dbReference type="GO" id="GO:0016740">
    <property type="term" value="F:transferase activity"/>
    <property type="evidence" value="ECO:0007669"/>
    <property type="project" value="UniProtKB-KW"/>
</dbReference>
<evidence type="ECO:0000313" key="2">
    <source>
        <dbReference type="EMBL" id="SET85692.1"/>
    </source>
</evidence>
<dbReference type="SUPFAM" id="SSF47616">
    <property type="entry name" value="GST C-terminal domain-like"/>
    <property type="match status" value="1"/>
</dbReference>
<dbReference type="EMBL" id="FOHZ01000032">
    <property type="protein sequence ID" value="SET85692.1"/>
    <property type="molecule type" value="Genomic_DNA"/>
</dbReference>
<dbReference type="Gene3D" id="1.20.1050.10">
    <property type="match status" value="1"/>
</dbReference>
<evidence type="ECO:0000259" key="1">
    <source>
        <dbReference type="Pfam" id="PF13417"/>
    </source>
</evidence>
<dbReference type="AlphaFoldDB" id="A0A1I0HR90"/>
<dbReference type="CDD" id="cd00570">
    <property type="entry name" value="GST_N_family"/>
    <property type="match status" value="1"/>
</dbReference>
<dbReference type="InterPro" id="IPR036249">
    <property type="entry name" value="Thioredoxin-like_sf"/>
</dbReference>
<protein>
    <submittedName>
        <fullName evidence="2">Glutathione S-transferase</fullName>
    </submittedName>
</protein>
<accession>A0A1I0HR90</accession>
<dbReference type="Gene3D" id="3.40.30.110">
    <property type="match status" value="1"/>
</dbReference>
<dbReference type="STRING" id="430453.SAMN04487962_1321"/>
<dbReference type="SUPFAM" id="SSF52833">
    <property type="entry name" value="Thioredoxin-like"/>
    <property type="match status" value="1"/>
</dbReference>
<dbReference type="Proteomes" id="UP000198762">
    <property type="component" value="Unassembled WGS sequence"/>
</dbReference>
<dbReference type="OrthoDB" id="5791869at2"/>
<dbReference type="InterPro" id="IPR036282">
    <property type="entry name" value="Glutathione-S-Trfase_C_sf"/>
</dbReference>
<feature type="domain" description="GST N-terminal" evidence="1">
    <location>
        <begin position="6"/>
        <end position="78"/>
    </location>
</feature>
<sequence>MNDIILHHYPASPFAEKARIMLGFKGLAWHSVDIPPVMPKPDLTALTGGYRRTPVMQIGADIYCDTAMMARQLDRIQSMPALYPEGKEAIAASSAHFADQVMFQHGVALNFQPHAVAERFKGMPESVMNAFLADRKKLFEGGNASRLHPSQALSQWPTLLGRLEQQLKDSGTFLLGEEPCIADFAWYHPLWFVASNKASAPALEPYPQVRGWLDAVAACGHGEPSELASEEAIRIAREADPAPLREASFVDPNGLALGQSVTVAAVDYGVDPVAGTLVYQDAEEVVISREDDRAGHVHVHFPRYGFRVEAQK</sequence>
<dbReference type="InterPro" id="IPR004045">
    <property type="entry name" value="Glutathione_S-Trfase_N"/>
</dbReference>
<proteinExistence type="predicted"/>
<reference evidence="3" key="1">
    <citation type="submission" date="2016-10" db="EMBL/GenBank/DDBJ databases">
        <authorList>
            <person name="Varghese N."/>
            <person name="Submissions S."/>
        </authorList>
    </citation>
    <scope>NUCLEOTIDE SEQUENCE [LARGE SCALE GENOMIC DNA]</scope>
    <source>
        <strain evidence="3">CGMCC 1.6489</strain>
    </source>
</reference>
<keyword evidence="3" id="KW-1185">Reference proteome</keyword>
<dbReference type="Pfam" id="PF13410">
    <property type="entry name" value="GST_C_2"/>
    <property type="match status" value="1"/>
</dbReference>
<dbReference type="CDD" id="cd00299">
    <property type="entry name" value="GST_C_family"/>
    <property type="match status" value="1"/>
</dbReference>
<dbReference type="Pfam" id="PF13417">
    <property type="entry name" value="GST_N_3"/>
    <property type="match status" value="1"/>
</dbReference>
<evidence type="ECO:0000313" key="3">
    <source>
        <dbReference type="Proteomes" id="UP000198762"/>
    </source>
</evidence>
<gene>
    <name evidence="2" type="ORF">SAMN04487962_1321</name>
</gene>
<keyword evidence="2" id="KW-0808">Transferase</keyword>